<feature type="transmembrane region" description="Helical" evidence="1">
    <location>
        <begin position="124"/>
        <end position="142"/>
    </location>
</feature>
<dbReference type="EMBL" id="JBHLUU010000107">
    <property type="protein sequence ID" value="MFC0476617.1"/>
    <property type="molecule type" value="Genomic_DNA"/>
</dbReference>
<feature type="transmembrane region" description="Helical" evidence="1">
    <location>
        <begin position="34"/>
        <end position="52"/>
    </location>
</feature>
<reference evidence="2 3" key="1">
    <citation type="submission" date="2024-09" db="EMBL/GenBank/DDBJ databases">
        <authorList>
            <person name="Sun Q."/>
            <person name="Mori K."/>
        </authorList>
    </citation>
    <scope>NUCLEOTIDE SEQUENCE [LARGE SCALE GENOMIC DNA]</scope>
    <source>
        <strain evidence="2 3">CGMCC 1.9126</strain>
    </source>
</reference>
<proteinExistence type="predicted"/>
<dbReference type="NCBIfam" id="NF041644">
    <property type="entry name" value="CBO0543_fam"/>
    <property type="match status" value="1"/>
</dbReference>
<accession>A0ABV6KTF9</accession>
<organism evidence="2 3">
    <name type="scientific">Robertmurraya beringensis</name>
    <dbReference type="NCBI Taxonomy" id="641660"/>
    <lineage>
        <taxon>Bacteria</taxon>
        <taxon>Bacillati</taxon>
        <taxon>Bacillota</taxon>
        <taxon>Bacilli</taxon>
        <taxon>Bacillales</taxon>
        <taxon>Bacillaceae</taxon>
        <taxon>Robertmurraya</taxon>
    </lineage>
</organism>
<dbReference type="RefSeq" id="WP_377058549.1">
    <property type="nucleotide sequence ID" value="NZ_JBHLUU010000107.1"/>
</dbReference>
<evidence type="ECO:0000313" key="3">
    <source>
        <dbReference type="Proteomes" id="UP001589738"/>
    </source>
</evidence>
<sequence>METIEENLEDVRFLEDELFMLDARGWLENEFLTWEWWILLCFFVVPWIFWFIMKKRKWFVESLLFGMIVMNVTLLLDTVGMQLSFWEYPVEFLPVIPRGFPFDVSMVPVAFILLFQYFQTWKSFIIAQIIMAVAFAFIGEPFCEWLQLVRYFKWNYLYSFVYYIILGIVVRALILKCMMVSKRYYEKIWSPS</sequence>
<dbReference type="InterPro" id="IPR048147">
    <property type="entry name" value="CBO0543-like"/>
</dbReference>
<feature type="transmembrane region" description="Helical" evidence="1">
    <location>
        <begin position="64"/>
        <end position="86"/>
    </location>
</feature>
<keyword evidence="3" id="KW-1185">Reference proteome</keyword>
<comment type="caution">
    <text evidence="2">The sequence shown here is derived from an EMBL/GenBank/DDBJ whole genome shotgun (WGS) entry which is preliminary data.</text>
</comment>
<keyword evidence="1" id="KW-1133">Transmembrane helix</keyword>
<evidence type="ECO:0000256" key="1">
    <source>
        <dbReference type="SAM" id="Phobius"/>
    </source>
</evidence>
<feature type="transmembrane region" description="Helical" evidence="1">
    <location>
        <begin position="154"/>
        <end position="174"/>
    </location>
</feature>
<protein>
    <submittedName>
        <fullName evidence="2">CBO0543 family protein</fullName>
    </submittedName>
</protein>
<evidence type="ECO:0000313" key="2">
    <source>
        <dbReference type="EMBL" id="MFC0476617.1"/>
    </source>
</evidence>
<keyword evidence="1" id="KW-0812">Transmembrane</keyword>
<keyword evidence="1" id="KW-0472">Membrane</keyword>
<feature type="transmembrane region" description="Helical" evidence="1">
    <location>
        <begin position="98"/>
        <end position="117"/>
    </location>
</feature>
<name>A0ABV6KTF9_9BACI</name>
<gene>
    <name evidence="2" type="ORF">ACFFHF_15525</name>
</gene>
<dbReference type="Proteomes" id="UP001589738">
    <property type="component" value="Unassembled WGS sequence"/>
</dbReference>